<gene>
    <name evidence="5" type="ORF">SDC9_92698</name>
</gene>
<feature type="domain" description="AAA+ ATPase" evidence="4">
    <location>
        <begin position="105"/>
        <end position="237"/>
    </location>
</feature>
<evidence type="ECO:0000313" key="5">
    <source>
        <dbReference type="EMBL" id="MPM46004.1"/>
    </source>
</evidence>
<sequence>MYTQRQVKLVETPSERVGNLLEQLRLPALDFEGLYTGKNKLTPLEILELFLREELGLKTARQNVLRRRRARLPTEKSLEAFDFGFQRSVSKEQMLRLSDMTWIEQAYNVCFLGPPGVGKTHLALTLGTKALDLGYTVAFETLDNLMKLLKTEEISNSSKHRLKYLRKASLTLIDEVGFMPLSPQEANLFFGFISGMAECTSLIITSNKGFDEWAEFLGDATITTAILDRLIHHCEILNMTGNSYRLEHRKSIT</sequence>
<organism evidence="5">
    <name type="scientific">bioreactor metagenome</name>
    <dbReference type="NCBI Taxonomy" id="1076179"/>
    <lineage>
        <taxon>unclassified sequences</taxon>
        <taxon>metagenomes</taxon>
        <taxon>ecological metagenomes</taxon>
    </lineage>
</organism>
<evidence type="ECO:0000256" key="1">
    <source>
        <dbReference type="ARBA" id="ARBA00008059"/>
    </source>
</evidence>
<dbReference type="PIRSF" id="PIRSF003073">
    <property type="entry name" value="DNAC_TnpB_IstB"/>
    <property type="match status" value="1"/>
</dbReference>
<proteinExistence type="inferred from homology"/>
<reference evidence="5" key="1">
    <citation type="submission" date="2019-08" db="EMBL/GenBank/DDBJ databases">
        <authorList>
            <person name="Kucharzyk K."/>
            <person name="Murdoch R.W."/>
            <person name="Higgins S."/>
            <person name="Loffler F."/>
        </authorList>
    </citation>
    <scope>NUCLEOTIDE SEQUENCE</scope>
</reference>
<evidence type="ECO:0000256" key="2">
    <source>
        <dbReference type="ARBA" id="ARBA00022741"/>
    </source>
</evidence>
<dbReference type="AlphaFoldDB" id="A0A645A8D9"/>
<dbReference type="Pfam" id="PF01695">
    <property type="entry name" value="IstB_IS21"/>
    <property type="match status" value="1"/>
</dbReference>
<dbReference type="InterPro" id="IPR003593">
    <property type="entry name" value="AAA+_ATPase"/>
</dbReference>
<dbReference type="NCBIfam" id="NF038214">
    <property type="entry name" value="IS21_help_AAA"/>
    <property type="match status" value="1"/>
</dbReference>
<accession>A0A645A8D9</accession>
<evidence type="ECO:0000256" key="3">
    <source>
        <dbReference type="ARBA" id="ARBA00022840"/>
    </source>
</evidence>
<dbReference type="InterPro" id="IPR027417">
    <property type="entry name" value="P-loop_NTPase"/>
</dbReference>
<evidence type="ECO:0000259" key="4">
    <source>
        <dbReference type="SMART" id="SM00382"/>
    </source>
</evidence>
<dbReference type="EMBL" id="VSSQ01011102">
    <property type="protein sequence ID" value="MPM46004.1"/>
    <property type="molecule type" value="Genomic_DNA"/>
</dbReference>
<dbReference type="InterPro" id="IPR028350">
    <property type="entry name" value="DNAC/IstB-like"/>
</dbReference>
<dbReference type="PANTHER" id="PTHR30050:SF4">
    <property type="entry name" value="ATP-BINDING PROTEIN RV3427C IN INSERTION SEQUENCE-RELATED"/>
    <property type="match status" value="1"/>
</dbReference>
<dbReference type="InterPro" id="IPR047661">
    <property type="entry name" value="IstB"/>
</dbReference>
<name>A0A645A8D9_9ZZZZ</name>
<dbReference type="GO" id="GO:0006260">
    <property type="term" value="P:DNA replication"/>
    <property type="evidence" value="ECO:0007669"/>
    <property type="project" value="TreeGrafter"/>
</dbReference>
<keyword evidence="2" id="KW-0547">Nucleotide-binding</keyword>
<protein>
    <submittedName>
        <fullName evidence="5">IS21 family transposase IS643</fullName>
    </submittedName>
</protein>
<dbReference type="InterPro" id="IPR002611">
    <property type="entry name" value="IstB_ATP-bd"/>
</dbReference>
<dbReference type="CDD" id="cd00009">
    <property type="entry name" value="AAA"/>
    <property type="match status" value="1"/>
</dbReference>
<dbReference type="Gene3D" id="3.40.50.300">
    <property type="entry name" value="P-loop containing nucleotide triphosphate hydrolases"/>
    <property type="match status" value="1"/>
</dbReference>
<dbReference type="SUPFAM" id="SSF52540">
    <property type="entry name" value="P-loop containing nucleoside triphosphate hydrolases"/>
    <property type="match status" value="1"/>
</dbReference>
<comment type="caution">
    <text evidence="5">The sequence shown here is derived from an EMBL/GenBank/DDBJ whole genome shotgun (WGS) entry which is preliminary data.</text>
</comment>
<keyword evidence="3" id="KW-0067">ATP-binding</keyword>
<dbReference type="GO" id="GO:0005524">
    <property type="term" value="F:ATP binding"/>
    <property type="evidence" value="ECO:0007669"/>
    <property type="project" value="UniProtKB-KW"/>
</dbReference>
<dbReference type="SMART" id="SM00382">
    <property type="entry name" value="AAA"/>
    <property type="match status" value="1"/>
</dbReference>
<comment type="similarity">
    <text evidence="1">Belongs to the IS21/IS1162 putative ATP-binding protein family.</text>
</comment>
<dbReference type="PANTHER" id="PTHR30050">
    <property type="entry name" value="CHROMOSOMAL REPLICATION INITIATOR PROTEIN DNAA"/>
    <property type="match status" value="1"/>
</dbReference>